<evidence type="ECO:0000256" key="1">
    <source>
        <dbReference type="ARBA" id="ARBA00004651"/>
    </source>
</evidence>
<dbReference type="GO" id="GO:0006508">
    <property type="term" value="P:proteolysis"/>
    <property type="evidence" value="ECO:0007669"/>
    <property type="project" value="InterPro"/>
</dbReference>
<dbReference type="InterPro" id="IPR011527">
    <property type="entry name" value="ABC1_TM_dom"/>
</dbReference>
<feature type="transmembrane region" description="Helical" evidence="6">
    <location>
        <begin position="275"/>
        <end position="292"/>
    </location>
</feature>
<evidence type="ECO:0000256" key="6">
    <source>
        <dbReference type="SAM" id="Phobius"/>
    </source>
</evidence>
<evidence type="ECO:0000259" key="7">
    <source>
        <dbReference type="PROSITE" id="PS50929"/>
    </source>
</evidence>
<dbReference type="GO" id="GO:0005886">
    <property type="term" value="C:plasma membrane"/>
    <property type="evidence" value="ECO:0007669"/>
    <property type="project" value="UniProtKB-SubCell"/>
</dbReference>
<feature type="transmembrane region" description="Helical" evidence="6">
    <location>
        <begin position="298"/>
        <end position="317"/>
    </location>
</feature>
<dbReference type="PANTHER" id="PTHR43394:SF1">
    <property type="entry name" value="ATP-BINDING CASSETTE SUB-FAMILY B MEMBER 10, MITOCHONDRIAL"/>
    <property type="match status" value="1"/>
</dbReference>
<dbReference type="GO" id="GO:0005524">
    <property type="term" value="F:ATP binding"/>
    <property type="evidence" value="ECO:0007669"/>
    <property type="project" value="InterPro"/>
</dbReference>
<proteinExistence type="predicted"/>
<sequence length="405" mass="47317">MSKVKYIPQSEHSECGLAAVTSVLNYFSINVQIDSLRERFGSVKGGLSFENISYILSDYGIHYKGVRILDVSYFKDIKQPSILLWESDHFVVIYKYRFRHFYIMDPKSGLLTLSENGFKSKFSNMSLVYNNSVPSSRANSSYDHEKKNIIRELVVTNKWRVFGLILFILLLKFFSLLLPILTQRIVDNYQLIFDYDPISILGILMVFSLIYYFLSTGYSLMLNKVRLNWTDYLSSRFIKKVFDKTLIFFVNRSSGTMIYKANLISMIQQMLSTNIVENFIDYIFMIVYFIFLLNYSHILTGIVLLFCGFVSLTSYFYSMKNKKITDTIIDVQSDLQKSYLDIFNGIETVKALGKEKYFIKKWGDVFNKSLRIQSKQGVYSAWLTNISNTILFVLPLFIIFLVFRK</sequence>
<dbReference type="Gene3D" id="1.20.1560.10">
    <property type="entry name" value="ABC transporter type 1, transmembrane domain"/>
    <property type="match status" value="1"/>
</dbReference>
<keyword evidence="2 6" id="KW-0812">Transmembrane</keyword>
<accession>A0AAW8RU08</accession>
<dbReference type="InterPro" id="IPR005074">
    <property type="entry name" value="Peptidase_C39"/>
</dbReference>
<feature type="transmembrane region" description="Helical" evidence="6">
    <location>
        <begin position="198"/>
        <end position="214"/>
    </location>
</feature>
<dbReference type="RefSeq" id="WP_230318374.1">
    <property type="nucleotide sequence ID" value="NZ_JADPDV010000059.1"/>
</dbReference>
<dbReference type="PROSITE" id="PS50990">
    <property type="entry name" value="PEPTIDASE_C39"/>
    <property type="match status" value="1"/>
</dbReference>
<dbReference type="InterPro" id="IPR036640">
    <property type="entry name" value="ABC1_TM_sf"/>
</dbReference>
<evidence type="ECO:0000256" key="4">
    <source>
        <dbReference type="ARBA" id="ARBA00022989"/>
    </source>
</evidence>
<dbReference type="Pfam" id="PF00664">
    <property type="entry name" value="ABC_membrane"/>
    <property type="match status" value="1"/>
</dbReference>
<dbReference type="PROSITE" id="PS50929">
    <property type="entry name" value="ABC_TM1F"/>
    <property type="match status" value="1"/>
</dbReference>
<dbReference type="SUPFAM" id="SSF90123">
    <property type="entry name" value="ABC transporter transmembrane region"/>
    <property type="match status" value="1"/>
</dbReference>
<feature type="domain" description="Peptidase C39" evidence="8">
    <location>
        <begin position="9"/>
        <end position="129"/>
    </location>
</feature>
<feature type="transmembrane region" description="Helical" evidence="6">
    <location>
        <begin position="378"/>
        <end position="403"/>
    </location>
</feature>
<comment type="subcellular location">
    <subcellularLocation>
        <location evidence="1">Cell membrane</location>
        <topology evidence="1">Multi-pass membrane protein</topology>
    </subcellularLocation>
</comment>
<dbReference type="Pfam" id="PF03412">
    <property type="entry name" value="Peptidase_C39"/>
    <property type="match status" value="1"/>
</dbReference>
<dbReference type="AlphaFoldDB" id="A0AAW8RU08"/>
<dbReference type="InterPro" id="IPR039421">
    <property type="entry name" value="Type_1_exporter"/>
</dbReference>
<protein>
    <submittedName>
        <fullName evidence="9">Cysteine peptidase family C39 domain-containing protein</fullName>
    </submittedName>
</protein>
<dbReference type="GO" id="GO:0008233">
    <property type="term" value="F:peptidase activity"/>
    <property type="evidence" value="ECO:0007669"/>
    <property type="project" value="InterPro"/>
</dbReference>
<dbReference type="Proteomes" id="UP001260773">
    <property type="component" value="Unassembled WGS sequence"/>
</dbReference>
<gene>
    <name evidence="9" type="ORF">P7D43_14090</name>
</gene>
<evidence type="ECO:0000256" key="3">
    <source>
        <dbReference type="ARBA" id="ARBA00022801"/>
    </source>
</evidence>
<evidence type="ECO:0000313" key="10">
    <source>
        <dbReference type="Proteomes" id="UP001260773"/>
    </source>
</evidence>
<dbReference type="GO" id="GO:0015421">
    <property type="term" value="F:ABC-type oligopeptide transporter activity"/>
    <property type="evidence" value="ECO:0007669"/>
    <property type="project" value="TreeGrafter"/>
</dbReference>
<dbReference type="PANTHER" id="PTHR43394">
    <property type="entry name" value="ATP-DEPENDENT PERMEASE MDL1, MITOCHONDRIAL"/>
    <property type="match status" value="1"/>
</dbReference>
<comment type="caution">
    <text evidence="9">The sequence shown here is derived from an EMBL/GenBank/DDBJ whole genome shotgun (WGS) entry which is preliminary data.</text>
</comment>
<keyword evidence="3" id="KW-0378">Hydrolase</keyword>
<evidence type="ECO:0000256" key="5">
    <source>
        <dbReference type="ARBA" id="ARBA00023136"/>
    </source>
</evidence>
<reference evidence="9" key="1">
    <citation type="submission" date="2023-03" db="EMBL/GenBank/DDBJ databases">
        <authorList>
            <person name="Shen W."/>
            <person name="Cai J."/>
        </authorList>
    </citation>
    <scope>NUCLEOTIDE SEQUENCE</scope>
    <source>
        <strain evidence="9">P33-2</strain>
    </source>
</reference>
<dbReference type="EMBL" id="JARPWH010000053">
    <property type="protein sequence ID" value="MDT2403499.1"/>
    <property type="molecule type" value="Genomic_DNA"/>
</dbReference>
<keyword evidence="4 6" id="KW-1133">Transmembrane helix</keyword>
<evidence type="ECO:0000313" key="9">
    <source>
        <dbReference type="EMBL" id="MDT2403499.1"/>
    </source>
</evidence>
<dbReference type="Gene3D" id="3.90.70.10">
    <property type="entry name" value="Cysteine proteinases"/>
    <property type="match status" value="1"/>
</dbReference>
<evidence type="ECO:0000256" key="2">
    <source>
        <dbReference type="ARBA" id="ARBA00022692"/>
    </source>
</evidence>
<keyword evidence="5 6" id="KW-0472">Membrane</keyword>
<organism evidence="9 10">
    <name type="scientific">Enterococcus avium</name>
    <name type="common">Streptococcus avium</name>
    <dbReference type="NCBI Taxonomy" id="33945"/>
    <lineage>
        <taxon>Bacteria</taxon>
        <taxon>Bacillati</taxon>
        <taxon>Bacillota</taxon>
        <taxon>Bacilli</taxon>
        <taxon>Lactobacillales</taxon>
        <taxon>Enterococcaceae</taxon>
        <taxon>Enterococcus</taxon>
    </lineage>
</organism>
<feature type="domain" description="ABC transmembrane type-1" evidence="7">
    <location>
        <begin position="162"/>
        <end position="405"/>
    </location>
</feature>
<feature type="transmembrane region" description="Helical" evidence="6">
    <location>
        <begin position="161"/>
        <end position="186"/>
    </location>
</feature>
<evidence type="ECO:0000259" key="8">
    <source>
        <dbReference type="PROSITE" id="PS50990"/>
    </source>
</evidence>
<name>A0AAW8RU08_ENTAV</name>